<dbReference type="KEGG" id="sapi:SAPIS_v1c04740"/>
<evidence type="ECO:0000313" key="1">
    <source>
        <dbReference type="EMBL" id="AHB36319.1"/>
    </source>
</evidence>
<evidence type="ECO:0000313" key="2">
    <source>
        <dbReference type="Proteomes" id="UP000018550"/>
    </source>
</evidence>
<dbReference type="NCBIfam" id="NF038029">
    <property type="entry name" value="LP_plasma"/>
    <property type="match status" value="1"/>
</dbReference>
<reference evidence="1 2" key="1">
    <citation type="journal article" date="2014" name="Genome Announc.">
        <title>Complete Genome Sequence of Spiroplasma apis B31T (ATCC 33834), a Bacterium Associated with May Disease of Honeybees (Apis mellifera).</title>
        <authorList>
            <person name="Ku C."/>
            <person name="Lo W.S."/>
            <person name="Chen L.L."/>
            <person name="Kuo C.H."/>
        </authorList>
    </citation>
    <scope>NUCLEOTIDE SEQUENCE [LARGE SCALE GENOMIC DNA]</scope>
    <source>
        <strain evidence="1">B31</strain>
    </source>
</reference>
<protein>
    <recommendedName>
        <fullName evidence="3">Lipoprotein</fullName>
    </recommendedName>
</protein>
<dbReference type="STRING" id="1276258.SAPIS_v1c04740"/>
<dbReference type="InterPro" id="IPR054816">
    <property type="entry name" value="Lipoprotein_mollicutes-type_CS"/>
</dbReference>
<accession>V5RID6</accession>
<proteinExistence type="predicted"/>
<dbReference type="OrthoDB" id="389335at2"/>
<sequence length="600" mass="68594">MKKLLAILGGLTVTVSPTTYMISCGSKNKETNNSNGDEGATDSTQNTLKLIEQFKKEVNDIISKQFNDSIKNMFELEGDQSSKNSFLKNDILKDVQKGETEKPTLTNEQKISLTKDLESKINIENIKSELNRLKTNSEYDILLKDLDNVYKETSIDWDTLRIKYNTDSITISNVIFNFSIVTNYKSIDLSTETYDTKLKFVYSQSNNKKIIEWGQSAYDEIKNTYLFNSEKSVINSDSMEKDDKNKIFSDNSDKYAKYINDVNKGIAADVIGKLKPIDDNQAVKVEFSANEDIFKSIKWDASLKMKDQENGVWIPDDSEIFNYLFKNESNKVEQKLNDSSVEVEKSIYERVNKNYKSMIDSYKKDVENVLKAANKSTELENIKITSSSKLGYMTLKGLTLKISNYTHELPDLDLLTAFSVDGKENLFDSEKLNMDSSKNLAAIYYNVMQGVESFHKVYGIQKPTDSNTLSAFTGKTEGMNVSLWDKFQEINNGRDMNYYSRHGNWISDYINLSSSALAEYRTLLLKNGEQKDFKFSIQDPGYNKSERGIFALNDKGIVIKEFTNGLRYSPVKLEFELDFVKIKFSIGILFNRPATVFEKK</sequence>
<evidence type="ECO:0008006" key="3">
    <source>
        <dbReference type="Google" id="ProtNLM"/>
    </source>
</evidence>
<name>V5RID6_SPIAP</name>
<gene>
    <name evidence="1" type="ORF">SAPIS_v1c04740</name>
</gene>
<dbReference type="AlphaFoldDB" id="V5RID6"/>
<dbReference type="EMBL" id="CP006682">
    <property type="protein sequence ID" value="AHB36319.1"/>
    <property type="molecule type" value="Genomic_DNA"/>
</dbReference>
<keyword evidence="2" id="KW-1185">Reference proteome</keyword>
<organism evidence="1 2">
    <name type="scientific">Spiroplasma apis B31</name>
    <dbReference type="NCBI Taxonomy" id="1276258"/>
    <lineage>
        <taxon>Bacteria</taxon>
        <taxon>Bacillati</taxon>
        <taxon>Mycoplasmatota</taxon>
        <taxon>Mollicutes</taxon>
        <taxon>Entomoplasmatales</taxon>
        <taxon>Spiroplasmataceae</taxon>
        <taxon>Spiroplasma</taxon>
    </lineage>
</organism>
<dbReference type="RefSeq" id="WP_023789285.1">
    <property type="nucleotide sequence ID" value="NC_022998.1"/>
</dbReference>
<dbReference type="Proteomes" id="UP000018550">
    <property type="component" value="Chromosome"/>
</dbReference>
<dbReference type="HOGENOM" id="CLU_030954_0_0_14"/>
<dbReference type="PATRIC" id="fig|1276258.3.peg.477"/>